<dbReference type="Pfam" id="PF00528">
    <property type="entry name" value="BPD_transp_1"/>
    <property type="match status" value="1"/>
</dbReference>
<evidence type="ECO:0000256" key="3">
    <source>
        <dbReference type="ARBA" id="ARBA00022475"/>
    </source>
</evidence>
<evidence type="ECO:0000256" key="1">
    <source>
        <dbReference type="ARBA" id="ARBA00004651"/>
    </source>
</evidence>
<comment type="similarity">
    <text evidence="7">Belongs to the binding-protein-dependent transport system permease family.</text>
</comment>
<keyword evidence="6 7" id="KW-0472">Membrane</keyword>
<sequence length="307" mass="34039">MAQAQQTETDATNASADESGGLTASSLRELLAGVTFALPYVLIAGTFLFGPLLLALYMSFHDWNALDPAQSQFIGLENYRILLSDPDFWDALRNTVYFVVLTVPPIIVGSLLLALGVNRDVRGKWLLRTIFFSPYVLTVAVVGLLWTEVFSASGLVPYYIGGGNWLTDHQLAMPAIAIATIWWQLAFNFIILLAARQNVPDRLYEAAKLDGASPWRMMRDITIPQMRNPLIFIVIVTFVNSFQVFGQPYIMTDGGPSFSTTTVVLYLYETAFTGREFGYAAAVGYVLFMILIAISATNYYFLTGDDQ</sequence>
<dbReference type="eggNOG" id="arCOG00157">
    <property type="taxonomic scope" value="Archaea"/>
</dbReference>
<dbReference type="InterPro" id="IPR035906">
    <property type="entry name" value="MetI-like_sf"/>
</dbReference>
<evidence type="ECO:0000256" key="2">
    <source>
        <dbReference type="ARBA" id="ARBA00022448"/>
    </source>
</evidence>
<dbReference type="SUPFAM" id="SSF161098">
    <property type="entry name" value="MetI-like"/>
    <property type="match status" value="1"/>
</dbReference>
<proteinExistence type="inferred from homology"/>
<dbReference type="Gene3D" id="1.10.3720.10">
    <property type="entry name" value="MetI-like"/>
    <property type="match status" value="1"/>
</dbReference>
<keyword evidence="11" id="KW-1185">Reference proteome</keyword>
<feature type="transmembrane region" description="Helical" evidence="7">
    <location>
        <begin position="30"/>
        <end position="58"/>
    </location>
</feature>
<keyword evidence="4 7" id="KW-0812">Transmembrane</keyword>
<name>F8D3U2_HALXS</name>
<dbReference type="PANTHER" id="PTHR30193:SF41">
    <property type="entry name" value="DIACETYLCHITOBIOSE UPTAKE SYSTEM PERMEASE PROTEIN NGCF"/>
    <property type="match status" value="1"/>
</dbReference>
<feature type="region of interest" description="Disordered" evidence="8">
    <location>
        <begin position="1"/>
        <end position="20"/>
    </location>
</feature>
<feature type="transmembrane region" description="Helical" evidence="7">
    <location>
        <begin position="96"/>
        <end position="115"/>
    </location>
</feature>
<feature type="transmembrane region" description="Helical" evidence="7">
    <location>
        <begin position="135"/>
        <end position="160"/>
    </location>
</feature>
<keyword evidence="2 7" id="KW-0813">Transport</keyword>
<keyword evidence="5 7" id="KW-1133">Transmembrane helix</keyword>
<dbReference type="CDD" id="cd06261">
    <property type="entry name" value="TM_PBP2"/>
    <property type="match status" value="1"/>
</dbReference>
<dbReference type="InterPro" id="IPR051393">
    <property type="entry name" value="ABC_transporter_permease"/>
</dbReference>
<dbReference type="GO" id="GO:0055085">
    <property type="term" value="P:transmembrane transport"/>
    <property type="evidence" value="ECO:0007669"/>
    <property type="project" value="InterPro"/>
</dbReference>
<organism evidence="10 11">
    <name type="scientific">Halopiger xanaduensis (strain DSM 18323 / JCM 14033 / SH-6)</name>
    <dbReference type="NCBI Taxonomy" id="797210"/>
    <lineage>
        <taxon>Archaea</taxon>
        <taxon>Methanobacteriati</taxon>
        <taxon>Methanobacteriota</taxon>
        <taxon>Stenosarchaea group</taxon>
        <taxon>Halobacteria</taxon>
        <taxon>Halobacteriales</taxon>
        <taxon>Natrialbaceae</taxon>
        <taxon>Halopiger</taxon>
    </lineage>
</organism>
<dbReference type="GO" id="GO:0005886">
    <property type="term" value="C:plasma membrane"/>
    <property type="evidence" value="ECO:0007669"/>
    <property type="project" value="UniProtKB-SubCell"/>
</dbReference>
<dbReference type="AlphaFoldDB" id="F8D3U2"/>
<evidence type="ECO:0000256" key="7">
    <source>
        <dbReference type="RuleBase" id="RU363032"/>
    </source>
</evidence>
<dbReference type="EMBL" id="CP002839">
    <property type="protein sequence ID" value="AEH38595.1"/>
    <property type="molecule type" value="Genomic_DNA"/>
</dbReference>
<evidence type="ECO:0000313" key="10">
    <source>
        <dbReference type="EMBL" id="AEH38595.1"/>
    </source>
</evidence>
<dbReference type="KEGG" id="hxa:Halxa_3990"/>
<evidence type="ECO:0000256" key="8">
    <source>
        <dbReference type="SAM" id="MobiDB-lite"/>
    </source>
</evidence>
<evidence type="ECO:0000256" key="4">
    <source>
        <dbReference type="ARBA" id="ARBA00022692"/>
    </source>
</evidence>
<comment type="subcellular location">
    <subcellularLocation>
        <location evidence="1 7">Cell membrane</location>
        <topology evidence="1 7">Multi-pass membrane protein</topology>
    </subcellularLocation>
</comment>
<feature type="transmembrane region" description="Helical" evidence="7">
    <location>
        <begin position="277"/>
        <end position="302"/>
    </location>
</feature>
<dbReference type="RefSeq" id="WP_013881481.1">
    <property type="nucleotide sequence ID" value="NC_015666.1"/>
</dbReference>
<dbReference type="PANTHER" id="PTHR30193">
    <property type="entry name" value="ABC TRANSPORTER PERMEASE PROTEIN"/>
    <property type="match status" value="1"/>
</dbReference>
<evidence type="ECO:0000313" key="11">
    <source>
        <dbReference type="Proteomes" id="UP000006794"/>
    </source>
</evidence>
<gene>
    <name evidence="10" type="ordered locus">Halxa_3990</name>
</gene>
<feature type="transmembrane region" description="Helical" evidence="7">
    <location>
        <begin position="172"/>
        <end position="195"/>
    </location>
</feature>
<feature type="domain" description="ABC transmembrane type-1" evidence="9">
    <location>
        <begin position="92"/>
        <end position="298"/>
    </location>
</feature>
<protein>
    <submittedName>
        <fullName evidence="10">ABC-type transporter, integral membrane subunit</fullName>
    </submittedName>
</protein>
<keyword evidence="3" id="KW-1003">Cell membrane</keyword>
<dbReference type="HOGENOM" id="CLU_016047_0_2_2"/>
<evidence type="ECO:0000256" key="6">
    <source>
        <dbReference type="ARBA" id="ARBA00023136"/>
    </source>
</evidence>
<dbReference type="PROSITE" id="PS50928">
    <property type="entry name" value="ABC_TM1"/>
    <property type="match status" value="1"/>
</dbReference>
<dbReference type="STRING" id="797210.Halxa_3990"/>
<reference evidence="10 11" key="1">
    <citation type="journal article" date="2012" name="Stand. Genomic Sci.">
        <title>Complete genome sequence of Halopiger xanaduensis type strain (SH-6(T)).</title>
        <authorList>
            <person name="Anderson I."/>
            <person name="Tindall B.J."/>
            <person name="Rohde M."/>
            <person name="Lucas S."/>
            <person name="Han J."/>
            <person name="Lapidus A."/>
            <person name="Cheng J.F."/>
            <person name="Goodwin L."/>
            <person name="Pitluck S."/>
            <person name="Peters L."/>
            <person name="Pati A."/>
            <person name="Mikhailova N."/>
            <person name="Pagani I."/>
            <person name="Teshima H."/>
            <person name="Han C."/>
            <person name="Tapia R."/>
            <person name="Land M."/>
            <person name="Woyke T."/>
            <person name="Klenk H.P."/>
            <person name="Kyrpides N."/>
            <person name="Ivanova N."/>
        </authorList>
    </citation>
    <scope>NUCLEOTIDE SEQUENCE [LARGE SCALE GENOMIC DNA]</scope>
    <source>
        <strain evidence="11">DSM 18323 / JCM 14033 / SH-6</strain>
    </source>
</reference>
<evidence type="ECO:0000259" key="9">
    <source>
        <dbReference type="PROSITE" id="PS50928"/>
    </source>
</evidence>
<dbReference type="Proteomes" id="UP000006794">
    <property type="component" value="Chromosome"/>
</dbReference>
<accession>F8D3U2</accession>
<dbReference type="GeneID" id="10798932"/>
<dbReference type="InterPro" id="IPR000515">
    <property type="entry name" value="MetI-like"/>
</dbReference>
<evidence type="ECO:0000256" key="5">
    <source>
        <dbReference type="ARBA" id="ARBA00022989"/>
    </source>
</evidence>
<dbReference type="OrthoDB" id="45815at2157"/>
<feature type="transmembrane region" description="Helical" evidence="7">
    <location>
        <begin position="229"/>
        <end position="250"/>
    </location>
</feature>